<dbReference type="OrthoDB" id="9802811at2"/>
<dbReference type="EMBL" id="REFW01000003">
    <property type="protein sequence ID" value="RMB58934.1"/>
    <property type="molecule type" value="Genomic_DNA"/>
</dbReference>
<dbReference type="Gene3D" id="3.90.650.10">
    <property type="entry name" value="PurM-like C-terminal domain"/>
    <property type="match status" value="1"/>
</dbReference>
<keyword evidence="1" id="KW-0547">Nucleotide-binding</keyword>
<evidence type="ECO:0000259" key="2">
    <source>
        <dbReference type="Pfam" id="PF00586"/>
    </source>
</evidence>
<feature type="binding site" evidence="1">
    <location>
        <position position="121"/>
    </location>
    <ligand>
        <name>Mg(2+)</name>
        <dbReference type="ChEBI" id="CHEBI:18420"/>
        <label>1</label>
    </ligand>
</feature>
<feature type="binding site" evidence="1">
    <location>
        <position position="42"/>
    </location>
    <ligand>
        <name>Mg(2+)</name>
        <dbReference type="ChEBI" id="CHEBI:18420"/>
        <label>4</label>
    </ligand>
</feature>
<dbReference type="UniPathway" id="UPA00060">
    <property type="reaction ID" value="UER00142"/>
</dbReference>
<dbReference type="PANTHER" id="PTHR30270:SF0">
    <property type="entry name" value="THIAMINE-MONOPHOSPHATE KINASE"/>
    <property type="match status" value="1"/>
</dbReference>
<dbReference type="PIRSF" id="PIRSF005303">
    <property type="entry name" value="Thiam_monoph_kin"/>
    <property type="match status" value="1"/>
</dbReference>
<feature type="binding site" evidence="1">
    <location>
        <position position="29"/>
    </location>
    <ligand>
        <name>Mg(2+)</name>
        <dbReference type="ChEBI" id="CHEBI:18420"/>
        <label>3</label>
    </ligand>
</feature>
<keyword evidence="1 3" id="KW-0808">Transferase</keyword>
<dbReference type="InterPro" id="IPR016188">
    <property type="entry name" value="PurM-like_N"/>
</dbReference>
<keyword evidence="1" id="KW-0784">Thiamine biosynthesis</keyword>
<evidence type="ECO:0000313" key="4">
    <source>
        <dbReference type="Proteomes" id="UP000275256"/>
    </source>
</evidence>
<feature type="binding site" evidence="1">
    <location>
        <position position="73"/>
    </location>
    <ligand>
        <name>Mg(2+)</name>
        <dbReference type="ChEBI" id="CHEBI:18420"/>
        <label>3</label>
    </ligand>
</feature>
<comment type="function">
    <text evidence="1">Catalyzes the ATP-dependent phosphorylation of thiamine-monophosphate (TMP) to form thiamine-pyrophosphate (TPP), the active form of vitamin B1.</text>
</comment>
<evidence type="ECO:0000313" key="3">
    <source>
        <dbReference type="EMBL" id="RMB58934.1"/>
    </source>
</evidence>
<dbReference type="AlphaFoldDB" id="A0A3M0G1X0"/>
<feature type="binding site" evidence="1">
    <location>
        <position position="211"/>
    </location>
    <ligand>
        <name>Mg(2+)</name>
        <dbReference type="ChEBI" id="CHEBI:18420"/>
        <label>5</label>
    </ligand>
</feature>
<dbReference type="NCBIfam" id="NF004351">
    <property type="entry name" value="PRK05731.1-4"/>
    <property type="match status" value="1"/>
</dbReference>
<dbReference type="Pfam" id="PF00586">
    <property type="entry name" value="AIRS"/>
    <property type="match status" value="1"/>
</dbReference>
<feature type="binding site" evidence="1">
    <location>
        <position position="146"/>
    </location>
    <ligand>
        <name>ATP</name>
        <dbReference type="ChEBI" id="CHEBI:30616"/>
    </ligand>
</feature>
<dbReference type="CDD" id="cd02194">
    <property type="entry name" value="ThiL"/>
    <property type="match status" value="1"/>
</dbReference>
<feature type="binding site" evidence="1">
    <location>
        <position position="73"/>
    </location>
    <ligand>
        <name>Mg(2+)</name>
        <dbReference type="ChEBI" id="CHEBI:18420"/>
        <label>4</label>
    </ligand>
</feature>
<feature type="binding site" evidence="1">
    <location>
        <position position="44"/>
    </location>
    <ligand>
        <name>Mg(2+)</name>
        <dbReference type="ChEBI" id="CHEBI:18420"/>
        <label>2</label>
    </ligand>
</feature>
<feature type="binding site" evidence="1">
    <location>
        <position position="73"/>
    </location>
    <ligand>
        <name>Mg(2+)</name>
        <dbReference type="ChEBI" id="CHEBI:18420"/>
        <label>2</label>
    </ligand>
</feature>
<feature type="binding site" evidence="1">
    <location>
        <position position="29"/>
    </location>
    <ligand>
        <name>Mg(2+)</name>
        <dbReference type="ChEBI" id="CHEBI:18420"/>
        <label>4</label>
    </ligand>
</feature>
<evidence type="ECO:0000256" key="1">
    <source>
        <dbReference type="HAMAP-Rule" id="MF_02128"/>
    </source>
</evidence>
<feature type="binding site" evidence="1">
    <location>
        <position position="208"/>
    </location>
    <ligand>
        <name>Mg(2+)</name>
        <dbReference type="ChEBI" id="CHEBI:18420"/>
        <label>3</label>
    </ligand>
</feature>
<comment type="pathway">
    <text evidence="1">Cofactor biosynthesis; thiamine diphosphate biosynthesis; thiamine diphosphate from thiamine phosphate: step 1/1.</text>
</comment>
<sequence>MAGGEFDMIRRITADLEQSPTTILGPGDDAAVLRLDGDAAVTTDMLVEGVHFRRNWTTPFQLGRKAIAVNVSDVEAMGAVPVSVVVALALPIGLEETWVDQFSAGVREECARSGVSLVGGDLSRSESITVCVTAIGEFRGSTPVTRGGAAPGEQVAVCGRLGWSSAGLTVLQRGFGSPKELVVEHQCPTVPYGQGRVAAAAGATAMMDVSDGLLADLGHLAEASRVAVDLETDAFAVTDAIARVCAATGKSPWGFILAGGEDHALVATFPADVALPEGWLRVGSVLEGEGLTVNALPWQGAAGWDHFAR</sequence>
<accession>A0A3M0G1X0</accession>
<dbReference type="HAMAP" id="MF_02128">
    <property type="entry name" value="TMP_kinase"/>
    <property type="match status" value="1"/>
</dbReference>
<protein>
    <recommendedName>
        <fullName evidence="1">Thiamine-monophosphate kinase</fullName>
        <shortName evidence="1">TMP kinase</shortName>
        <shortName evidence="1">Thiamine-phosphate kinase</shortName>
        <ecNumber evidence="1">2.7.4.16</ecNumber>
    </recommendedName>
</protein>
<dbReference type="GO" id="GO:0009030">
    <property type="term" value="F:thiamine-phosphate kinase activity"/>
    <property type="evidence" value="ECO:0007669"/>
    <property type="project" value="UniProtKB-UniRule"/>
</dbReference>
<dbReference type="GO" id="GO:0009228">
    <property type="term" value="P:thiamine biosynthetic process"/>
    <property type="evidence" value="ECO:0007669"/>
    <property type="project" value="UniProtKB-KW"/>
</dbReference>
<name>A0A3M0G1X0_9ACTN</name>
<dbReference type="Gene3D" id="3.30.1330.10">
    <property type="entry name" value="PurM-like, N-terminal domain"/>
    <property type="match status" value="1"/>
</dbReference>
<dbReference type="GO" id="GO:0005524">
    <property type="term" value="F:ATP binding"/>
    <property type="evidence" value="ECO:0007669"/>
    <property type="project" value="UniProtKB-UniRule"/>
</dbReference>
<keyword evidence="1 3" id="KW-0418">Kinase</keyword>
<dbReference type="SUPFAM" id="SSF55326">
    <property type="entry name" value="PurM N-terminal domain-like"/>
    <property type="match status" value="1"/>
</dbReference>
<gene>
    <name evidence="1" type="primary">thiL</name>
    <name evidence="3" type="ORF">EAX62_12575</name>
</gene>
<dbReference type="GO" id="GO:0009229">
    <property type="term" value="P:thiamine diphosphate biosynthetic process"/>
    <property type="evidence" value="ECO:0007669"/>
    <property type="project" value="UniProtKB-UniRule"/>
</dbReference>
<feature type="binding site" evidence="1">
    <location>
        <position position="304"/>
    </location>
    <ligand>
        <name>substrate</name>
    </ligand>
</feature>
<dbReference type="EC" id="2.7.4.16" evidence="1"/>
<dbReference type="InterPro" id="IPR036921">
    <property type="entry name" value="PurM-like_N_sf"/>
</dbReference>
<proteinExistence type="inferred from homology"/>
<dbReference type="Proteomes" id="UP000275256">
    <property type="component" value="Unassembled WGS sequence"/>
</dbReference>
<feature type="binding site" evidence="1">
    <location>
        <begin position="120"/>
        <end position="121"/>
    </location>
    <ligand>
        <name>ATP</name>
        <dbReference type="ChEBI" id="CHEBI:30616"/>
    </ligand>
</feature>
<organism evidence="3 4">
    <name type="scientific">Tessaracoccus antarcticus</name>
    <dbReference type="NCBI Taxonomy" id="2479848"/>
    <lineage>
        <taxon>Bacteria</taxon>
        <taxon>Bacillati</taxon>
        <taxon>Actinomycetota</taxon>
        <taxon>Actinomycetes</taxon>
        <taxon>Propionibacteriales</taxon>
        <taxon>Propionibacteriaceae</taxon>
        <taxon>Tessaracoccus</taxon>
    </lineage>
</organism>
<comment type="caution">
    <text evidence="1">Lacks conserved residue(s) required for the propagation of feature annotation.</text>
</comment>
<dbReference type="InterPro" id="IPR036676">
    <property type="entry name" value="PurM-like_C_sf"/>
</dbReference>
<keyword evidence="4" id="KW-1185">Reference proteome</keyword>
<keyword evidence="1" id="KW-0067">ATP-binding</keyword>
<feature type="binding site" evidence="1">
    <location>
        <position position="51"/>
    </location>
    <ligand>
        <name>substrate</name>
    </ligand>
</feature>
<feature type="binding site" evidence="1">
    <location>
        <position position="44"/>
    </location>
    <ligand>
        <name>Mg(2+)</name>
        <dbReference type="ChEBI" id="CHEBI:18420"/>
        <label>1</label>
    </ligand>
</feature>
<comment type="catalytic activity">
    <reaction evidence="1">
        <text>thiamine phosphate + ATP = thiamine diphosphate + ADP</text>
        <dbReference type="Rhea" id="RHEA:15913"/>
        <dbReference type="ChEBI" id="CHEBI:30616"/>
        <dbReference type="ChEBI" id="CHEBI:37575"/>
        <dbReference type="ChEBI" id="CHEBI:58937"/>
        <dbReference type="ChEBI" id="CHEBI:456216"/>
        <dbReference type="EC" id="2.7.4.16"/>
    </reaction>
</comment>
<dbReference type="InterPro" id="IPR006283">
    <property type="entry name" value="ThiL-like"/>
</dbReference>
<dbReference type="PANTHER" id="PTHR30270">
    <property type="entry name" value="THIAMINE-MONOPHOSPHATE KINASE"/>
    <property type="match status" value="1"/>
</dbReference>
<keyword evidence="1" id="KW-0479">Metal-binding</keyword>
<dbReference type="NCBIfam" id="TIGR01379">
    <property type="entry name" value="thiL"/>
    <property type="match status" value="1"/>
</dbReference>
<comment type="miscellaneous">
    <text evidence="1">Reaction mechanism of ThiL seems to utilize a direct, inline transfer of the gamma-phosphate of ATP to TMP rather than a phosphorylated enzyme intermediate.</text>
</comment>
<dbReference type="SUPFAM" id="SSF56042">
    <property type="entry name" value="PurM C-terminal domain-like"/>
    <property type="match status" value="1"/>
</dbReference>
<reference evidence="3 4" key="1">
    <citation type="submission" date="2018-10" db="EMBL/GenBank/DDBJ databases">
        <title>Tessaracoccus antarcticuss sp. nov., isolated from sediment.</title>
        <authorList>
            <person name="Zhou L.Y."/>
            <person name="Du Z.J."/>
        </authorList>
    </citation>
    <scope>NUCLEOTIDE SEQUENCE [LARGE SCALE GENOMIC DNA]</scope>
    <source>
        <strain evidence="3 4">JDX10</strain>
    </source>
</reference>
<dbReference type="GO" id="GO:0000287">
    <property type="term" value="F:magnesium ion binding"/>
    <property type="evidence" value="ECO:0007669"/>
    <property type="project" value="UniProtKB-UniRule"/>
</dbReference>
<feature type="domain" description="PurM-like N-terminal" evidence="2">
    <location>
        <begin position="27"/>
        <end position="137"/>
    </location>
</feature>
<feature type="binding site" evidence="1">
    <location>
        <position position="43"/>
    </location>
    <ligand>
        <name>Mg(2+)</name>
        <dbReference type="ChEBI" id="CHEBI:18420"/>
        <label>1</label>
    </ligand>
</feature>
<comment type="caution">
    <text evidence="3">The sequence shown here is derived from an EMBL/GenBank/DDBJ whole genome shotgun (WGS) entry which is preliminary data.</text>
</comment>
<comment type="similarity">
    <text evidence="1">Belongs to the thiamine-monophosphate kinase family.</text>
</comment>
<feature type="binding site" evidence="1">
    <location>
        <position position="210"/>
    </location>
    <ligand>
        <name>ATP</name>
        <dbReference type="ChEBI" id="CHEBI:30616"/>
    </ligand>
</feature>
<keyword evidence="1" id="KW-0460">Magnesium</keyword>
<feature type="binding site" evidence="1">
    <location>
        <position position="261"/>
    </location>
    <ligand>
        <name>substrate</name>
    </ligand>
</feature>